<feature type="transmembrane region" description="Helical" evidence="2">
    <location>
        <begin position="13"/>
        <end position="34"/>
    </location>
</feature>
<protein>
    <submittedName>
        <fullName evidence="3">Uncharacterized protein</fullName>
    </submittedName>
</protein>
<accession>A0A2V5HNE4</accession>
<reference evidence="3 4" key="1">
    <citation type="submission" date="2018-02" db="EMBL/GenBank/DDBJ databases">
        <title>The genomes of Aspergillus section Nigri reveals drivers in fungal speciation.</title>
        <authorList>
            <consortium name="DOE Joint Genome Institute"/>
            <person name="Vesth T.C."/>
            <person name="Nybo J."/>
            <person name="Theobald S."/>
            <person name="Brandl J."/>
            <person name="Frisvad J.C."/>
            <person name="Nielsen K.F."/>
            <person name="Lyhne E.K."/>
            <person name="Kogle M.E."/>
            <person name="Kuo A."/>
            <person name="Riley R."/>
            <person name="Clum A."/>
            <person name="Nolan M."/>
            <person name="Lipzen A."/>
            <person name="Salamov A."/>
            <person name="Henrissat B."/>
            <person name="Wiebenga A."/>
            <person name="De vries R.P."/>
            <person name="Grigoriev I.V."/>
            <person name="Mortensen U.H."/>
            <person name="Andersen M.R."/>
            <person name="Baker S.E."/>
        </authorList>
    </citation>
    <scope>NUCLEOTIDE SEQUENCE [LARGE SCALE GENOMIC DNA]</scope>
    <source>
        <strain evidence="3 4">CBS 114.80</strain>
    </source>
</reference>
<dbReference type="EMBL" id="KZ825616">
    <property type="protein sequence ID" value="PYI25995.1"/>
    <property type="molecule type" value="Genomic_DNA"/>
</dbReference>
<organism evidence="3 4">
    <name type="scientific">Aspergillus indologenus CBS 114.80</name>
    <dbReference type="NCBI Taxonomy" id="1450541"/>
    <lineage>
        <taxon>Eukaryota</taxon>
        <taxon>Fungi</taxon>
        <taxon>Dikarya</taxon>
        <taxon>Ascomycota</taxon>
        <taxon>Pezizomycotina</taxon>
        <taxon>Eurotiomycetes</taxon>
        <taxon>Eurotiomycetidae</taxon>
        <taxon>Eurotiales</taxon>
        <taxon>Aspergillaceae</taxon>
        <taxon>Aspergillus</taxon>
        <taxon>Aspergillus subgen. Circumdati</taxon>
    </lineage>
</organism>
<evidence type="ECO:0000313" key="4">
    <source>
        <dbReference type="Proteomes" id="UP000248817"/>
    </source>
</evidence>
<keyword evidence="2" id="KW-0472">Membrane</keyword>
<keyword evidence="2" id="KW-0812">Transmembrane</keyword>
<dbReference type="Proteomes" id="UP000248817">
    <property type="component" value="Unassembled WGS sequence"/>
</dbReference>
<evidence type="ECO:0000256" key="1">
    <source>
        <dbReference type="SAM" id="MobiDB-lite"/>
    </source>
</evidence>
<feature type="region of interest" description="Disordered" evidence="1">
    <location>
        <begin position="250"/>
        <end position="280"/>
    </location>
</feature>
<sequence length="280" mass="31980">MQFWFGWALWEKLSFVLAGLLAIVLIYSFCVLAYNRRVTNKYAAAEERERTEQATEMQRILAETTEIPFGARALEKGIQVEGIWTPKEYSPRQSIIMPGDTPELPSPVQSQPSLVPASGVQRPTRSYQLAPNHNLLNPRLSMKIPDIELGAEAMRVFSTNSAPQPTIRANSETEATVDPGKKRRSRGWFNPRNSWVRKPFESYKRMSKHEGMSRQERKLWSNENSAHGCLGHHRTSSESFRRRISKLIDESIQTGSTETYQLRPINQGPINHETIDSPRT</sequence>
<feature type="compositionally biased region" description="Polar residues" evidence="1">
    <location>
        <begin position="251"/>
        <end position="260"/>
    </location>
</feature>
<dbReference type="AlphaFoldDB" id="A0A2V5HNE4"/>
<keyword evidence="2" id="KW-1133">Transmembrane helix</keyword>
<feature type="region of interest" description="Disordered" evidence="1">
    <location>
        <begin position="161"/>
        <end position="190"/>
    </location>
</feature>
<evidence type="ECO:0000256" key="2">
    <source>
        <dbReference type="SAM" id="Phobius"/>
    </source>
</evidence>
<gene>
    <name evidence="3" type="ORF">BP00DRAFT_357069</name>
</gene>
<name>A0A2V5HNE4_9EURO</name>
<proteinExistence type="predicted"/>
<dbReference type="PANTHER" id="PTHR40623">
    <property type="entry name" value="INTEGRAL MEMBRANE PROTEIN"/>
    <property type="match status" value="1"/>
</dbReference>
<evidence type="ECO:0000313" key="3">
    <source>
        <dbReference type="EMBL" id="PYI25995.1"/>
    </source>
</evidence>
<keyword evidence="4" id="KW-1185">Reference proteome</keyword>
<dbReference type="PANTHER" id="PTHR40623:SF2">
    <property type="entry name" value="INTEGRAL MEMBRANE PROTEIN"/>
    <property type="match status" value="1"/>
</dbReference>
<feature type="compositionally biased region" description="Polar residues" evidence="1">
    <location>
        <begin position="161"/>
        <end position="174"/>
    </location>
</feature>